<reference evidence="5" key="1">
    <citation type="journal article" date="2019" name="Int. J. Syst. Evol. Microbiol.">
        <title>The Global Catalogue of Microorganisms (GCM) 10K type strain sequencing project: providing services to taxonomists for standard genome sequencing and annotation.</title>
        <authorList>
            <consortium name="The Broad Institute Genomics Platform"/>
            <consortium name="The Broad Institute Genome Sequencing Center for Infectious Disease"/>
            <person name="Wu L."/>
            <person name="Ma J."/>
        </authorList>
    </citation>
    <scope>NUCLEOTIDE SEQUENCE [LARGE SCALE GENOMIC DNA]</scope>
    <source>
        <strain evidence="5">KACC 13778</strain>
    </source>
</reference>
<dbReference type="NCBIfam" id="TIGR00377">
    <property type="entry name" value="ant_ant_sig"/>
    <property type="match status" value="1"/>
</dbReference>
<name>A0ABW0MZG4_9ACTN</name>
<gene>
    <name evidence="4" type="ORF">ACFPKY_04930</name>
</gene>
<feature type="domain" description="STAS" evidence="3">
    <location>
        <begin position="7"/>
        <end position="116"/>
    </location>
</feature>
<accession>A0ABW0MZG4</accession>
<comment type="caution">
    <text evidence="4">The sequence shown here is derived from an EMBL/GenBank/DDBJ whole genome shotgun (WGS) entry which is preliminary data.</text>
</comment>
<protein>
    <recommendedName>
        <fullName evidence="2">Anti-sigma factor antagonist</fullName>
    </recommendedName>
</protein>
<dbReference type="PROSITE" id="PS50801">
    <property type="entry name" value="STAS"/>
    <property type="match status" value="1"/>
</dbReference>
<organism evidence="4 5">
    <name type="scientific">Nocardioides caricicola</name>
    <dbReference type="NCBI Taxonomy" id="634770"/>
    <lineage>
        <taxon>Bacteria</taxon>
        <taxon>Bacillati</taxon>
        <taxon>Actinomycetota</taxon>
        <taxon>Actinomycetes</taxon>
        <taxon>Propionibacteriales</taxon>
        <taxon>Nocardioidaceae</taxon>
        <taxon>Nocardioides</taxon>
    </lineage>
</organism>
<sequence>MPTQDQLMIVVERRDDTAVVRCAGEVDLATVGALRAKLQEIQVDGPSRLVLVLDEVTFMDSLGLGALIGAYKRARVLQTSMVLVCTSRPVLNVLRATSLDRVFRIHDDLDDALAGELV</sequence>
<dbReference type="InterPro" id="IPR002645">
    <property type="entry name" value="STAS_dom"/>
</dbReference>
<dbReference type="InterPro" id="IPR036513">
    <property type="entry name" value="STAS_dom_sf"/>
</dbReference>
<evidence type="ECO:0000256" key="2">
    <source>
        <dbReference type="RuleBase" id="RU003749"/>
    </source>
</evidence>
<dbReference type="InterPro" id="IPR003658">
    <property type="entry name" value="Anti-sigma_ant"/>
</dbReference>
<dbReference type="PANTHER" id="PTHR33495">
    <property type="entry name" value="ANTI-SIGMA FACTOR ANTAGONIST TM_1081-RELATED-RELATED"/>
    <property type="match status" value="1"/>
</dbReference>
<comment type="similarity">
    <text evidence="1 2">Belongs to the anti-sigma-factor antagonist family.</text>
</comment>
<evidence type="ECO:0000313" key="5">
    <source>
        <dbReference type="Proteomes" id="UP001595956"/>
    </source>
</evidence>
<proteinExistence type="inferred from homology"/>
<dbReference type="CDD" id="cd07043">
    <property type="entry name" value="STAS_anti-anti-sigma_factors"/>
    <property type="match status" value="1"/>
</dbReference>
<dbReference type="RefSeq" id="WP_345170754.1">
    <property type="nucleotide sequence ID" value="NZ_BAABFQ010000003.1"/>
</dbReference>
<evidence type="ECO:0000259" key="3">
    <source>
        <dbReference type="PROSITE" id="PS50801"/>
    </source>
</evidence>
<dbReference type="Pfam" id="PF01740">
    <property type="entry name" value="STAS"/>
    <property type="match status" value="1"/>
</dbReference>
<dbReference type="PANTHER" id="PTHR33495:SF2">
    <property type="entry name" value="ANTI-SIGMA FACTOR ANTAGONIST TM_1081-RELATED"/>
    <property type="match status" value="1"/>
</dbReference>
<dbReference type="Gene3D" id="3.30.750.24">
    <property type="entry name" value="STAS domain"/>
    <property type="match status" value="1"/>
</dbReference>
<evidence type="ECO:0000256" key="1">
    <source>
        <dbReference type="ARBA" id="ARBA00009013"/>
    </source>
</evidence>
<dbReference type="Proteomes" id="UP001595956">
    <property type="component" value="Unassembled WGS sequence"/>
</dbReference>
<evidence type="ECO:0000313" key="4">
    <source>
        <dbReference type="EMBL" id="MFC5492428.1"/>
    </source>
</evidence>
<keyword evidence="5" id="KW-1185">Reference proteome</keyword>
<dbReference type="SUPFAM" id="SSF52091">
    <property type="entry name" value="SpoIIaa-like"/>
    <property type="match status" value="1"/>
</dbReference>
<dbReference type="EMBL" id="JBHSMD010000002">
    <property type="protein sequence ID" value="MFC5492428.1"/>
    <property type="molecule type" value="Genomic_DNA"/>
</dbReference>